<dbReference type="Pfam" id="PF08263">
    <property type="entry name" value="LRRNT_2"/>
    <property type="match status" value="1"/>
</dbReference>
<keyword evidence="2" id="KW-0677">Repeat</keyword>
<dbReference type="PANTHER" id="PTHR48010">
    <property type="entry name" value="OS05G0588300 PROTEIN"/>
    <property type="match status" value="1"/>
</dbReference>
<accession>M8CPT6</accession>
<dbReference type="InterPro" id="IPR050994">
    <property type="entry name" value="At_inactive_RLKs"/>
</dbReference>
<evidence type="ECO:0000256" key="2">
    <source>
        <dbReference type="ARBA" id="ARBA00022737"/>
    </source>
</evidence>
<dbReference type="PANTHER" id="PTHR48010:SF34">
    <property type="entry name" value="PROTEIN KINASE DOMAIN-CONTAINING PROTEIN"/>
    <property type="match status" value="1"/>
</dbReference>
<keyword evidence="1" id="KW-0433">Leucine-rich repeat</keyword>
<evidence type="ECO:0000259" key="3">
    <source>
        <dbReference type="Pfam" id="PF08263"/>
    </source>
</evidence>
<dbReference type="Gene3D" id="3.80.10.10">
    <property type="entry name" value="Ribonuclease Inhibitor"/>
    <property type="match status" value="1"/>
</dbReference>
<dbReference type="EnsemblPlants" id="EMT29542">
    <property type="protein sequence ID" value="EMT29542"/>
    <property type="gene ID" value="F775_43702"/>
</dbReference>
<feature type="domain" description="Leucine-rich repeat-containing N-terminal plant-type" evidence="3">
    <location>
        <begin position="28"/>
        <end position="63"/>
    </location>
</feature>
<dbReference type="InterPro" id="IPR013210">
    <property type="entry name" value="LRR_N_plant-typ"/>
</dbReference>
<dbReference type="InterPro" id="IPR032675">
    <property type="entry name" value="LRR_dom_sf"/>
</dbReference>
<evidence type="ECO:0000313" key="4">
    <source>
        <dbReference type="EnsemblPlants" id="EMT29542"/>
    </source>
</evidence>
<dbReference type="SUPFAM" id="SSF52058">
    <property type="entry name" value="L domain-like"/>
    <property type="match status" value="1"/>
</dbReference>
<reference evidence="4" key="1">
    <citation type="submission" date="2015-06" db="UniProtKB">
        <authorList>
            <consortium name="EnsemblPlants"/>
        </authorList>
    </citation>
    <scope>IDENTIFICATION</scope>
</reference>
<protein>
    <recommendedName>
        <fullName evidence="3">Leucine-rich repeat-containing N-terminal plant-type domain-containing protein</fullName>
    </recommendedName>
</protein>
<organism evidence="4">
    <name type="scientific">Aegilops tauschii</name>
    <name type="common">Tausch's goatgrass</name>
    <name type="synonym">Aegilops squarrosa</name>
    <dbReference type="NCBI Taxonomy" id="37682"/>
    <lineage>
        <taxon>Eukaryota</taxon>
        <taxon>Viridiplantae</taxon>
        <taxon>Streptophyta</taxon>
        <taxon>Embryophyta</taxon>
        <taxon>Tracheophyta</taxon>
        <taxon>Spermatophyta</taxon>
        <taxon>Magnoliopsida</taxon>
        <taxon>Liliopsida</taxon>
        <taxon>Poales</taxon>
        <taxon>Poaceae</taxon>
        <taxon>BOP clade</taxon>
        <taxon>Pooideae</taxon>
        <taxon>Triticodae</taxon>
        <taxon>Triticeae</taxon>
        <taxon>Triticinae</taxon>
        <taxon>Aegilops</taxon>
    </lineage>
</organism>
<proteinExistence type="predicted"/>
<dbReference type="InterPro" id="IPR001611">
    <property type="entry name" value="Leu-rich_rpt"/>
</dbReference>
<evidence type="ECO:0000256" key="1">
    <source>
        <dbReference type="ARBA" id="ARBA00022614"/>
    </source>
</evidence>
<dbReference type="Pfam" id="PF00560">
    <property type="entry name" value="LRR_1"/>
    <property type="match status" value="1"/>
</dbReference>
<dbReference type="AlphaFoldDB" id="M8CPT6"/>
<sequence length="148" mass="14994">MAPAAALLLAAAVVVALACLALADPPASEQSALLSFLAAVPHERKLGWSASTPACAWVGVTCDAANSTVVKLRLPGIGLVGPIPPGTLGRLKNLQVLSLRANRVSGTIPDELLRLSGLRAVFLQDNAISGAIPPGVSGLAALERLALH</sequence>
<name>M8CPT6_AEGTA</name>